<dbReference type="Pfam" id="PF02653">
    <property type="entry name" value="BPD_transp_2"/>
    <property type="match status" value="1"/>
</dbReference>
<dbReference type="InterPro" id="IPR001851">
    <property type="entry name" value="ABC_transp_permease"/>
</dbReference>
<gene>
    <name evidence="7" type="ORF">JKJ07_37675</name>
</gene>
<feature type="transmembrane region" description="Helical" evidence="6">
    <location>
        <begin position="301"/>
        <end position="321"/>
    </location>
</feature>
<organism evidence="7 8">
    <name type="scientific">Paractinoplanes lichenicola</name>
    <dbReference type="NCBI Taxonomy" id="2802976"/>
    <lineage>
        <taxon>Bacteria</taxon>
        <taxon>Bacillati</taxon>
        <taxon>Actinomycetota</taxon>
        <taxon>Actinomycetes</taxon>
        <taxon>Micromonosporales</taxon>
        <taxon>Micromonosporaceae</taxon>
        <taxon>Paractinoplanes</taxon>
    </lineage>
</organism>
<evidence type="ECO:0000256" key="4">
    <source>
        <dbReference type="ARBA" id="ARBA00022989"/>
    </source>
</evidence>
<evidence type="ECO:0000256" key="1">
    <source>
        <dbReference type="ARBA" id="ARBA00004651"/>
    </source>
</evidence>
<dbReference type="Proteomes" id="UP000598996">
    <property type="component" value="Unassembled WGS sequence"/>
</dbReference>
<dbReference type="PANTHER" id="PTHR32196:SF72">
    <property type="entry name" value="RIBOSE IMPORT PERMEASE PROTEIN RBSC"/>
    <property type="match status" value="1"/>
</dbReference>
<name>A0ABS1W054_9ACTN</name>
<keyword evidence="5 6" id="KW-0472">Membrane</keyword>
<evidence type="ECO:0000256" key="5">
    <source>
        <dbReference type="ARBA" id="ARBA00023136"/>
    </source>
</evidence>
<feature type="transmembrane region" description="Helical" evidence="6">
    <location>
        <begin position="216"/>
        <end position="234"/>
    </location>
</feature>
<keyword evidence="3 6" id="KW-0812">Transmembrane</keyword>
<sequence>MSAATADVATVGHRLALQRRGTVAVLVLVVLLASLRYGDAFYSGINLTSYFDDAVKYSLIALGMTFVIMTGGIDLSVGSVILLAGVAGGLASPYGAVVAVLVGVGTGAAVGAVNGLLIAHSRLEPFVVTLATLLWARGLGLQLADTQTVVYGSGALQSLARDKIFGLTTGFWLMLLLFAIAAVALKYTAWGRTVLAVGDSEESTSLLGVPTRMTKFSVYLLSGALAGLAGVVLGSQTGSVSMDTGVGWELIAVAAVVVGGTLLTGGVGSIGGTLAGLLLLQVIFTIINFENGRGGIEINSYWQNVVRGAFLLVVVLLQTGVGRGRRKAS</sequence>
<feature type="transmembrane region" description="Helical" evidence="6">
    <location>
        <begin position="20"/>
        <end position="38"/>
    </location>
</feature>
<keyword evidence="2" id="KW-1003">Cell membrane</keyword>
<evidence type="ECO:0000256" key="2">
    <source>
        <dbReference type="ARBA" id="ARBA00022475"/>
    </source>
</evidence>
<dbReference type="EMBL" id="JAENHO010000012">
    <property type="protein sequence ID" value="MBL7260068.1"/>
    <property type="molecule type" value="Genomic_DNA"/>
</dbReference>
<evidence type="ECO:0000256" key="3">
    <source>
        <dbReference type="ARBA" id="ARBA00022692"/>
    </source>
</evidence>
<accession>A0ABS1W054</accession>
<feature type="transmembrane region" description="Helical" evidence="6">
    <location>
        <begin position="126"/>
        <end position="144"/>
    </location>
</feature>
<feature type="transmembrane region" description="Helical" evidence="6">
    <location>
        <begin position="94"/>
        <end position="119"/>
    </location>
</feature>
<feature type="transmembrane region" description="Helical" evidence="6">
    <location>
        <begin position="59"/>
        <end position="88"/>
    </location>
</feature>
<proteinExistence type="predicted"/>
<protein>
    <submittedName>
        <fullName evidence="7">ABC transporter permease</fullName>
    </submittedName>
</protein>
<dbReference type="CDD" id="cd06579">
    <property type="entry name" value="TM_PBP1_transp_AraH_like"/>
    <property type="match status" value="1"/>
</dbReference>
<keyword evidence="4 6" id="KW-1133">Transmembrane helix</keyword>
<dbReference type="PANTHER" id="PTHR32196">
    <property type="entry name" value="ABC TRANSPORTER PERMEASE PROTEIN YPHD-RELATED-RELATED"/>
    <property type="match status" value="1"/>
</dbReference>
<feature type="transmembrane region" description="Helical" evidence="6">
    <location>
        <begin position="164"/>
        <end position="185"/>
    </location>
</feature>
<feature type="transmembrane region" description="Helical" evidence="6">
    <location>
        <begin position="246"/>
        <end position="263"/>
    </location>
</feature>
<keyword evidence="8" id="KW-1185">Reference proteome</keyword>
<evidence type="ECO:0000313" key="8">
    <source>
        <dbReference type="Proteomes" id="UP000598996"/>
    </source>
</evidence>
<evidence type="ECO:0000256" key="6">
    <source>
        <dbReference type="SAM" id="Phobius"/>
    </source>
</evidence>
<evidence type="ECO:0000313" key="7">
    <source>
        <dbReference type="EMBL" id="MBL7260068.1"/>
    </source>
</evidence>
<reference evidence="7 8" key="1">
    <citation type="submission" date="2021-01" db="EMBL/GenBank/DDBJ databases">
        <title>Actinoplanes sp. nov. LDG1-01 isolated from lichen.</title>
        <authorList>
            <person name="Saeng-In P."/>
            <person name="Phongsopitanun W."/>
            <person name="Kanchanasin P."/>
            <person name="Yuki M."/>
            <person name="Kudo T."/>
            <person name="Ohkuma M."/>
            <person name="Tanasupawat S."/>
        </authorList>
    </citation>
    <scope>NUCLEOTIDE SEQUENCE [LARGE SCALE GENOMIC DNA]</scope>
    <source>
        <strain evidence="7 8">LDG1-01</strain>
    </source>
</reference>
<dbReference type="RefSeq" id="WP_202996743.1">
    <property type="nucleotide sequence ID" value="NZ_JAENHO010000012.1"/>
</dbReference>
<comment type="caution">
    <text evidence="7">The sequence shown here is derived from an EMBL/GenBank/DDBJ whole genome shotgun (WGS) entry which is preliminary data.</text>
</comment>
<comment type="subcellular location">
    <subcellularLocation>
        <location evidence="1">Cell membrane</location>
        <topology evidence="1">Multi-pass membrane protein</topology>
    </subcellularLocation>
</comment>